<sequence>MQREQHLLFGRLSATKRIDGREAASQMACASASFLFAVDERTHELWGDQASLVPERPAFARQPVGTRAGLHGDDAGRCRDKPCIQLLAIQLPAREGKKQCLARSIPISVALALVVSR</sequence>
<gene>
    <name evidence="1" type="ORF">A9O66_33055</name>
</gene>
<name>A0A9Q6SA77_9BURK</name>
<evidence type="ECO:0000313" key="1">
    <source>
        <dbReference type="EMBL" id="QLB67288.1"/>
    </source>
</evidence>
<proteinExistence type="predicted"/>
<accession>A0A9Q6SA77</accession>
<dbReference type="EMBL" id="CP015960">
    <property type="protein sequence ID" value="QLB67288.1"/>
    <property type="molecule type" value="Genomic_DNA"/>
</dbReference>
<reference evidence="1 2" key="1">
    <citation type="journal article" date="2014" name="Genome Announc.">
        <title>Draft Genome Sequence of the Haloacid-Degrading Burkholderia caribensis Strain MBA4.</title>
        <authorList>
            <person name="Pan Y."/>
            <person name="Kong K.F."/>
            <person name="Tsang J.S."/>
        </authorList>
    </citation>
    <scope>NUCLEOTIDE SEQUENCE [LARGE SCALE GENOMIC DNA]</scope>
    <source>
        <strain evidence="1 2">852011</strain>
    </source>
</reference>
<dbReference type="AlphaFoldDB" id="A0A9Q6SA77"/>
<evidence type="ECO:0000313" key="2">
    <source>
        <dbReference type="Proteomes" id="UP000509548"/>
    </source>
</evidence>
<dbReference type="Proteomes" id="UP000509548">
    <property type="component" value="Plasmid unnamed"/>
</dbReference>
<organism evidence="1 2">
    <name type="scientific">Paraburkholderia caribensis</name>
    <dbReference type="NCBI Taxonomy" id="75105"/>
    <lineage>
        <taxon>Bacteria</taxon>
        <taxon>Pseudomonadati</taxon>
        <taxon>Pseudomonadota</taxon>
        <taxon>Betaproteobacteria</taxon>
        <taxon>Burkholderiales</taxon>
        <taxon>Burkholderiaceae</taxon>
        <taxon>Paraburkholderia</taxon>
    </lineage>
</organism>
<keyword evidence="1" id="KW-0614">Plasmid</keyword>
<geneLocation type="plasmid" evidence="2"/>
<protein>
    <submittedName>
        <fullName evidence="1">Uncharacterized protein</fullName>
    </submittedName>
</protein>